<name>A0A6J6BBG3_9ZZZZ</name>
<organism evidence="2">
    <name type="scientific">freshwater metagenome</name>
    <dbReference type="NCBI Taxonomy" id="449393"/>
    <lineage>
        <taxon>unclassified sequences</taxon>
        <taxon>metagenomes</taxon>
        <taxon>ecological metagenomes</taxon>
    </lineage>
</organism>
<dbReference type="InterPro" id="IPR051017">
    <property type="entry name" value="Aldolase-II_Adducin_sf"/>
</dbReference>
<dbReference type="NCBIfam" id="NF005689">
    <property type="entry name" value="PRK07490.1"/>
    <property type="match status" value="1"/>
</dbReference>
<dbReference type="EMBL" id="CAEZSR010000001">
    <property type="protein sequence ID" value="CAB4536341.1"/>
    <property type="molecule type" value="Genomic_DNA"/>
</dbReference>
<sequence length="245" mass="27037">MNDEGVRRDLAAVVRLIARFGWHEAVANHCSAVIGGGEQFLLNPIGRHFARMQPDDLRLLPIVAPVVAPAGHEVPDGIDVTAWHLHAQVHRLVPHAKVVLHTHQPYATTLACLDGYEFQMLDQNACRFFGRVAYDREYGGMFMEESAGERVARLLGEHHAVLLLGNHGVMVVGETVADAFDELVYFEHACRLQVLALSTGRPLAVLDEAVAATTRAQWAAYPGDAARAHLDELIAIMDEESRSRR</sequence>
<dbReference type="AlphaFoldDB" id="A0A6J6BBG3"/>
<dbReference type="SMART" id="SM01007">
    <property type="entry name" value="Aldolase_II"/>
    <property type="match status" value="1"/>
</dbReference>
<dbReference type="Pfam" id="PF00596">
    <property type="entry name" value="Aldolase_II"/>
    <property type="match status" value="1"/>
</dbReference>
<dbReference type="GO" id="GO:0051015">
    <property type="term" value="F:actin filament binding"/>
    <property type="evidence" value="ECO:0007669"/>
    <property type="project" value="TreeGrafter"/>
</dbReference>
<dbReference type="InterPro" id="IPR036409">
    <property type="entry name" value="Aldolase_II/adducin_N_sf"/>
</dbReference>
<dbReference type="PANTHER" id="PTHR10672:SF3">
    <property type="entry name" value="PROTEIN HU-LI TAI SHAO"/>
    <property type="match status" value="1"/>
</dbReference>
<dbReference type="Gene3D" id="3.40.225.10">
    <property type="entry name" value="Class II aldolase/adducin N-terminal domain"/>
    <property type="match status" value="1"/>
</dbReference>
<feature type="domain" description="Class II aldolase/adducin N-terminal" evidence="1">
    <location>
        <begin position="8"/>
        <end position="194"/>
    </location>
</feature>
<evidence type="ECO:0000259" key="1">
    <source>
        <dbReference type="SMART" id="SM01007"/>
    </source>
</evidence>
<dbReference type="InterPro" id="IPR001303">
    <property type="entry name" value="Aldolase_II/adducin_N"/>
</dbReference>
<reference evidence="2" key="1">
    <citation type="submission" date="2020-05" db="EMBL/GenBank/DDBJ databases">
        <authorList>
            <person name="Chiriac C."/>
            <person name="Salcher M."/>
            <person name="Ghai R."/>
            <person name="Kavagutti S V."/>
        </authorList>
    </citation>
    <scope>NUCLEOTIDE SEQUENCE</scope>
</reference>
<dbReference type="PANTHER" id="PTHR10672">
    <property type="entry name" value="ADDUCIN"/>
    <property type="match status" value="1"/>
</dbReference>
<dbReference type="GO" id="GO:0005856">
    <property type="term" value="C:cytoskeleton"/>
    <property type="evidence" value="ECO:0007669"/>
    <property type="project" value="TreeGrafter"/>
</dbReference>
<protein>
    <submittedName>
        <fullName evidence="2">Unannotated protein</fullName>
    </submittedName>
</protein>
<proteinExistence type="predicted"/>
<dbReference type="SUPFAM" id="SSF53639">
    <property type="entry name" value="AraD/HMP-PK domain-like"/>
    <property type="match status" value="1"/>
</dbReference>
<gene>
    <name evidence="2" type="ORF">UFOPK1493_00015</name>
</gene>
<accession>A0A6J6BBG3</accession>
<evidence type="ECO:0000313" key="2">
    <source>
        <dbReference type="EMBL" id="CAB4536341.1"/>
    </source>
</evidence>